<dbReference type="InterPro" id="IPR040249">
    <property type="entry name" value="Ricin_B-like_lectin_EULS3-like"/>
</dbReference>
<dbReference type="PANTHER" id="PTHR31257:SF2">
    <property type="entry name" value="RICIN B-LIKE LECTIN EULS3"/>
    <property type="match status" value="1"/>
</dbReference>
<dbReference type="OrthoDB" id="7769065at2759"/>
<dbReference type="KEGG" id="atr:18995804"/>
<sequence>MAHHSRTQGYSEYDCDTYADGYAYSGPYVTDDFGCEGQIQPQRPLQKMECKTYEPHNSTQRGFRKGPVLPQGQTVKLTSKGNTDFALGVRNGQVVMVYYNPNDLTQQWIKDESWSNSVNDSVGHPAFCLVNKATGKALRHAPGAFQQVLLTNYEPGSFEDAVMWTQSQDFGGGYKTIRMANNIHLNLDCFQGDLKHGGIKDGNQAVLWTWNGQDNQLWKINPSY</sequence>
<dbReference type="CDD" id="cd23431">
    <property type="entry name" value="beta-trefoil_Ricin_AtEULS3-like"/>
    <property type="match status" value="1"/>
</dbReference>
<dbReference type="eggNOG" id="ENOG502QTCR">
    <property type="taxonomic scope" value="Eukaryota"/>
</dbReference>
<dbReference type="PANTHER" id="PTHR31257">
    <property type="entry name" value="RICIN B-LIKE LECTIN EULS3"/>
    <property type="match status" value="1"/>
</dbReference>
<gene>
    <name evidence="1" type="ORF">AMTR_s00148p00065520</name>
</gene>
<dbReference type="InterPro" id="IPR035992">
    <property type="entry name" value="Ricin_B-like_lectins"/>
</dbReference>
<reference evidence="2" key="1">
    <citation type="journal article" date="2013" name="Science">
        <title>The Amborella genome and the evolution of flowering plants.</title>
        <authorList>
            <consortium name="Amborella Genome Project"/>
        </authorList>
    </citation>
    <scope>NUCLEOTIDE SEQUENCE [LARGE SCALE GENOMIC DNA]</scope>
</reference>
<evidence type="ECO:0000313" key="1">
    <source>
        <dbReference type="EMBL" id="ERN08381.1"/>
    </source>
</evidence>
<accession>W1PL23</accession>
<dbReference type="Gramene" id="ERN08381">
    <property type="protein sequence ID" value="ERN08381"/>
    <property type="gene ID" value="AMTR_s00148p00065520"/>
</dbReference>
<dbReference type="AlphaFoldDB" id="W1PL23"/>
<name>W1PL23_AMBTC</name>
<keyword evidence="2" id="KW-1185">Reference proteome</keyword>
<evidence type="ECO:0000313" key="2">
    <source>
        <dbReference type="Proteomes" id="UP000017836"/>
    </source>
</evidence>
<dbReference type="EMBL" id="KI393463">
    <property type="protein sequence ID" value="ERN08381.1"/>
    <property type="molecule type" value="Genomic_DNA"/>
</dbReference>
<evidence type="ECO:0008006" key="3">
    <source>
        <dbReference type="Google" id="ProtNLM"/>
    </source>
</evidence>
<dbReference type="SUPFAM" id="SSF50370">
    <property type="entry name" value="Ricin B-like lectins"/>
    <property type="match status" value="1"/>
</dbReference>
<dbReference type="HOGENOM" id="CLU_1236528_0_0_1"/>
<protein>
    <recommendedName>
        <fullName evidence="3">Ricin B lectin domain-containing protein</fullName>
    </recommendedName>
</protein>
<dbReference type="Gene3D" id="2.80.10.50">
    <property type="match status" value="1"/>
</dbReference>
<dbReference type="OMA" id="PCQERNA"/>
<proteinExistence type="predicted"/>
<organism evidence="1 2">
    <name type="scientific">Amborella trichopoda</name>
    <dbReference type="NCBI Taxonomy" id="13333"/>
    <lineage>
        <taxon>Eukaryota</taxon>
        <taxon>Viridiplantae</taxon>
        <taxon>Streptophyta</taxon>
        <taxon>Embryophyta</taxon>
        <taxon>Tracheophyta</taxon>
        <taxon>Spermatophyta</taxon>
        <taxon>Magnoliopsida</taxon>
        <taxon>Amborellales</taxon>
        <taxon>Amborellaceae</taxon>
        <taxon>Amborella</taxon>
    </lineage>
</organism>
<dbReference type="Proteomes" id="UP000017836">
    <property type="component" value="Unassembled WGS sequence"/>
</dbReference>